<sequence>MEQKDAETAGIDALNRRASEDDRVDNTLLEMSDGLSVKQDPLLKRILDDTIDNHPQSFMIGPPEVHQLGQNMIRLIKAKRALDIGTFTGASAVAWSLALPSDGQVISIDVSHEALKQFGEQAIKAREDVARKITFKLGPALETLNGLLANGEAGTWDFAFIDADKENYLNYYEICVQLLRPGGVILVDNVGFLITVL</sequence>
<name>A0A0N4V3M0_ENTVE</name>
<dbReference type="Proteomes" id="UP000274131">
    <property type="component" value="Unassembled WGS sequence"/>
</dbReference>
<dbReference type="GO" id="GO:0008757">
    <property type="term" value="F:S-adenosylmethionine-dependent methyltransferase activity"/>
    <property type="evidence" value="ECO:0007669"/>
    <property type="project" value="TreeGrafter"/>
</dbReference>
<reference evidence="5 6" key="2">
    <citation type="submission" date="2018-10" db="EMBL/GenBank/DDBJ databases">
        <authorList>
            <consortium name="Pathogen Informatics"/>
        </authorList>
    </citation>
    <scope>NUCLEOTIDE SEQUENCE [LARGE SCALE GENOMIC DNA]</scope>
</reference>
<protein>
    <submittedName>
        <fullName evidence="7">O-methyltransferase</fullName>
    </submittedName>
</protein>
<dbReference type="STRING" id="51028.A0A0N4V3M0"/>
<dbReference type="OrthoDB" id="10251242at2759"/>
<dbReference type="GO" id="GO:0008171">
    <property type="term" value="F:O-methyltransferase activity"/>
    <property type="evidence" value="ECO:0007669"/>
    <property type="project" value="InterPro"/>
</dbReference>
<dbReference type="EMBL" id="UXUI01007837">
    <property type="protein sequence ID" value="VDD89613.1"/>
    <property type="molecule type" value="Genomic_DNA"/>
</dbReference>
<reference evidence="7" key="1">
    <citation type="submission" date="2017-02" db="UniProtKB">
        <authorList>
            <consortium name="WormBaseParasite"/>
        </authorList>
    </citation>
    <scope>IDENTIFICATION</scope>
</reference>
<keyword evidence="2" id="KW-0808">Transferase</keyword>
<dbReference type="AlphaFoldDB" id="A0A0N4V3M0"/>
<accession>A0A0N4V3M0</accession>
<dbReference type="Pfam" id="PF01596">
    <property type="entry name" value="Methyltransf_3"/>
    <property type="match status" value="1"/>
</dbReference>
<evidence type="ECO:0000256" key="1">
    <source>
        <dbReference type="ARBA" id="ARBA00022603"/>
    </source>
</evidence>
<dbReference type="Gene3D" id="3.40.50.150">
    <property type="entry name" value="Vaccinia Virus protein VP39"/>
    <property type="match status" value="1"/>
</dbReference>
<dbReference type="GO" id="GO:0032259">
    <property type="term" value="P:methylation"/>
    <property type="evidence" value="ECO:0007669"/>
    <property type="project" value="UniProtKB-KW"/>
</dbReference>
<keyword evidence="1" id="KW-0489">Methyltransferase</keyword>
<evidence type="ECO:0000313" key="7">
    <source>
        <dbReference type="WBParaSite" id="EVEC_0000465601-mRNA-1"/>
    </source>
</evidence>
<keyword evidence="3" id="KW-0949">S-adenosyl-L-methionine</keyword>
<dbReference type="SUPFAM" id="SSF53335">
    <property type="entry name" value="S-adenosyl-L-methionine-dependent methyltransferases"/>
    <property type="match status" value="1"/>
</dbReference>
<dbReference type="PROSITE" id="PS51682">
    <property type="entry name" value="SAM_OMT_I"/>
    <property type="match status" value="1"/>
</dbReference>
<gene>
    <name evidence="5" type="ORF">EVEC_LOCUS4364</name>
</gene>
<dbReference type="InterPro" id="IPR050362">
    <property type="entry name" value="Cation-dep_OMT"/>
</dbReference>
<dbReference type="InterPro" id="IPR029063">
    <property type="entry name" value="SAM-dependent_MTases_sf"/>
</dbReference>
<dbReference type="PANTHER" id="PTHR10509">
    <property type="entry name" value="O-METHYLTRANSFERASE-RELATED"/>
    <property type="match status" value="1"/>
</dbReference>
<evidence type="ECO:0000256" key="4">
    <source>
        <dbReference type="ARBA" id="ARBA00023453"/>
    </source>
</evidence>
<organism evidence="7">
    <name type="scientific">Enterobius vermicularis</name>
    <name type="common">Human pinworm</name>
    <dbReference type="NCBI Taxonomy" id="51028"/>
    <lineage>
        <taxon>Eukaryota</taxon>
        <taxon>Metazoa</taxon>
        <taxon>Ecdysozoa</taxon>
        <taxon>Nematoda</taxon>
        <taxon>Chromadorea</taxon>
        <taxon>Rhabditida</taxon>
        <taxon>Spirurina</taxon>
        <taxon>Oxyuridomorpha</taxon>
        <taxon>Oxyuroidea</taxon>
        <taxon>Oxyuridae</taxon>
        <taxon>Enterobius</taxon>
    </lineage>
</organism>
<keyword evidence="6" id="KW-1185">Reference proteome</keyword>
<evidence type="ECO:0000256" key="2">
    <source>
        <dbReference type="ARBA" id="ARBA00022679"/>
    </source>
</evidence>
<evidence type="ECO:0000256" key="3">
    <source>
        <dbReference type="ARBA" id="ARBA00022691"/>
    </source>
</evidence>
<dbReference type="WBParaSite" id="EVEC_0000465601-mRNA-1">
    <property type="protein sequence ID" value="EVEC_0000465601-mRNA-1"/>
    <property type="gene ID" value="EVEC_0000465601"/>
</dbReference>
<evidence type="ECO:0000313" key="5">
    <source>
        <dbReference type="EMBL" id="VDD89613.1"/>
    </source>
</evidence>
<comment type="similarity">
    <text evidence="4">Belongs to the class I-like SAM-binding methyltransferase superfamily. Cation-dependent O-methyltransferase family.</text>
</comment>
<dbReference type="InterPro" id="IPR002935">
    <property type="entry name" value="SAM_O-MeTrfase"/>
</dbReference>
<proteinExistence type="inferred from homology"/>
<evidence type="ECO:0000313" key="6">
    <source>
        <dbReference type="Proteomes" id="UP000274131"/>
    </source>
</evidence>
<dbReference type="CDD" id="cd02440">
    <property type="entry name" value="AdoMet_MTases"/>
    <property type="match status" value="1"/>
</dbReference>
<dbReference type="PANTHER" id="PTHR10509:SF93">
    <property type="entry name" value="CATECHOL O-METHYLTRANSFERASE DOMAIN-CONTAINING PROTEIN 1"/>
    <property type="match status" value="1"/>
</dbReference>